<evidence type="ECO:0008006" key="4">
    <source>
        <dbReference type="Google" id="ProtNLM"/>
    </source>
</evidence>
<proteinExistence type="predicted"/>
<reference evidence="2 3" key="1">
    <citation type="journal article" date="2024" name="BMC Genomics">
        <title>Genome assembly of redclaw crayfish (Cherax quadricarinatus) provides insights into its immune adaptation and hypoxia tolerance.</title>
        <authorList>
            <person name="Liu Z."/>
            <person name="Zheng J."/>
            <person name="Li H."/>
            <person name="Fang K."/>
            <person name="Wang S."/>
            <person name="He J."/>
            <person name="Zhou D."/>
            <person name="Weng S."/>
            <person name="Chi M."/>
            <person name="Gu Z."/>
            <person name="He J."/>
            <person name="Li F."/>
            <person name="Wang M."/>
        </authorList>
    </citation>
    <scope>NUCLEOTIDE SEQUENCE [LARGE SCALE GENOMIC DNA]</scope>
    <source>
        <strain evidence="2">ZL_2023a</strain>
    </source>
</reference>
<dbReference type="Proteomes" id="UP001445076">
    <property type="component" value="Unassembled WGS sequence"/>
</dbReference>
<evidence type="ECO:0000313" key="3">
    <source>
        <dbReference type="Proteomes" id="UP001445076"/>
    </source>
</evidence>
<evidence type="ECO:0000313" key="2">
    <source>
        <dbReference type="EMBL" id="KAK8737047.1"/>
    </source>
</evidence>
<feature type="compositionally biased region" description="Basic residues" evidence="1">
    <location>
        <begin position="321"/>
        <end position="330"/>
    </location>
</feature>
<protein>
    <recommendedName>
        <fullName evidence="4">PID domain-containing protein</fullName>
    </recommendedName>
</protein>
<organism evidence="2 3">
    <name type="scientific">Cherax quadricarinatus</name>
    <name type="common">Australian red claw crayfish</name>
    <dbReference type="NCBI Taxonomy" id="27406"/>
    <lineage>
        <taxon>Eukaryota</taxon>
        <taxon>Metazoa</taxon>
        <taxon>Ecdysozoa</taxon>
        <taxon>Arthropoda</taxon>
        <taxon>Crustacea</taxon>
        <taxon>Multicrustacea</taxon>
        <taxon>Malacostraca</taxon>
        <taxon>Eumalacostraca</taxon>
        <taxon>Eucarida</taxon>
        <taxon>Decapoda</taxon>
        <taxon>Pleocyemata</taxon>
        <taxon>Astacidea</taxon>
        <taxon>Parastacoidea</taxon>
        <taxon>Parastacidae</taxon>
        <taxon>Cherax</taxon>
    </lineage>
</organism>
<feature type="region of interest" description="Disordered" evidence="1">
    <location>
        <begin position="194"/>
        <end position="347"/>
    </location>
</feature>
<feature type="region of interest" description="Disordered" evidence="1">
    <location>
        <begin position="465"/>
        <end position="493"/>
    </location>
</feature>
<feature type="compositionally biased region" description="Polar residues" evidence="1">
    <location>
        <begin position="255"/>
        <end position="264"/>
    </location>
</feature>
<dbReference type="EMBL" id="JARKIK010000043">
    <property type="protein sequence ID" value="KAK8737047.1"/>
    <property type="molecule type" value="Genomic_DNA"/>
</dbReference>
<feature type="compositionally biased region" description="Basic and acidic residues" evidence="1">
    <location>
        <begin position="311"/>
        <end position="320"/>
    </location>
</feature>
<comment type="caution">
    <text evidence="2">The sequence shown here is derived from an EMBL/GenBank/DDBJ whole genome shotgun (WGS) entry which is preliminary data.</text>
</comment>
<feature type="compositionally biased region" description="Polar residues" evidence="1">
    <location>
        <begin position="290"/>
        <end position="304"/>
    </location>
</feature>
<accession>A0AAW0WZK9</accession>
<dbReference type="AlphaFoldDB" id="A0AAW0WZK9"/>
<feature type="region of interest" description="Disordered" evidence="1">
    <location>
        <begin position="94"/>
        <end position="113"/>
    </location>
</feature>
<feature type="compositionally biased region" description="Basic and acidic residues" evidence="1">
    <location>
        <begin position="238"/>
        <end position="250"/>
    </location>
</feature>
<feature type="non-terminal residue" evidence="2">
    <location>
        <position position="1"/>
    </location>
</feature>
<sequence>GDHLLISDILYCHISSSRPRVVVVVVKDSSGTQVHAHVFQCPTQDTARTLYAHYKEASSKYKLNRYKNSRRKECQQGKESFSSGKVVISSSRCRSSSSFTSQDRRGRPGTRTPVLDANVNVIQVGVERPETDPQSGGSLRCVTHIEVDSGPGSLASSASETSDLNSIGSYSSLGASGREVLIAGELDRKFRQRQPALLLRQDEQEPDGSLRRHEEKRKEEETFGQQEVFSRQEGAFGRLHDSLGRQEDNFGFHTDSLTRSNTAKVPQRRHKKPEEEAGRSRRSGRESHETLNQVPDPTLQQSCSPYLASERVSRLRDQSRGRSRPAHKKGPAPPVPPPRKHPENPSLLLVPTKSGAEHARAFYPKESHIVRGGAVPQTDIPCHPRSYLTHDTNTPTHQYPYYGGGGTWVHAHEYHAHRSREPALTPEMRRRSRSKSPARRPMAHRYIDAVSQTLRGISDAVFTSRKTTGGSPWSPEVRGHQRSRSTVSGETDNTLRPVIRKGRRPEPSPQCRRVTFSAYATVQVMQA</sequence>
<name>A0AAW0WZK9_CHEQU</name>
<feature type="compositionally biased region" description="Basic and acidic residues" evidence="1">
    <location>
        <begin position="200"/>
        <end position="221"/>
    </location>
</feature>
<gene>
    <name evidence="2" type="ORF">OTU49_004772</name>
</gene>
<evidence type="ECO:0000256" key="1">
    <source>
        <dbReference type="SAM" id="MobiDB-lite"/>
    </source>
</evidence>
<feature type="region of interest" description="Disordered" evidence="1">
    <location>
        <begin position="419"/>
        <end position="441"/>
    </location>
</feature>
<keyword evidence="3" id="KW-1185">Reference proteome</keyword>
<feature type="compositionally biased region" description="Polar residues" evidence="1">
    <location>
        <begin position="484"/>
        <end position="493"/>
    </location>
</feature>
<feature type="compositionally biased region" description="Basic residues" evidence="1">
    <location>
        <begin position="430"/>
        <end position="441"/>
    </location>
</feature>
<feature type="compositionally biased region" description="Basic and acidic residues" evidence="1">
    <location>
        <begin position="272"/>
        <end position="289"/>
    </location>
</feature>